<proteinExistence type="predicted"/>
<accession>A0A9D7E1H4</accession>
<dbReference type="GO" id="GO:0019748">
    <property type="term" value="P:secondary metabolic process"/>
    <property type="evidence" value="ECO:0007669"/>
    <property type="project" value="TreeGrafter"/>
</dbReference>
<feature type="domain" description="Amidohydrolase-related" evidence="3">
    <location>
        <begin position="62"/>
        <end position="345"/>
    </location>
</feature>
<dbReference type="EMBL" id="JADJEV010000002">
    <property type="protein sequence ID" value="MBK6972424.1"/>
    <property type="molecule type" value="Genomic_DNA"/>
</dbReference>
<dbReference type="AlphaFoldDB" id="A0A9D7E1H4"/>
<dbReference type="Gene3D" id="3.20.20.140">
    <property type="entry name" value="Metal-dependent hydrolases"/>
    <property type="match status" value="1"/>
</dbReference>
<dbReference type="GO" id="GO:0005737">
    <property type="term" value="C:cytoplasm"/>
    <property type="evidence" value="ECO:0007669"/>
    <property type="project" value="TreeGrafter"/>
</dbReference>
<dbReference type="PANTHER" id="PTHR21240">
    <property type="entry name" value="2-AMINO-3-CARBOXYLMUCONATE-6-SEMIALDEHYDE DECARBOXYLASE"/>
    <property type="match status" value="1"/>
</dbReference>
<sequence>MNRRRILALAGLGCGAAALASWRLWPEQGIANPCLAALPPDLARHEIVAAAWTGLDPTRVWDCHAHLVGTGDGGSGIWTNPDMESLRAPLQYAQRLFFLNAGCAHDAPGRVDAALIERMRNLLDGMRPGCKLVLLAFDAHYDERGRRDLARTSFITPNDYAMDVARKHPRYFEWAASIHPYRNDAVEELERCATTGARAVKWLPAAQGMDPGSPLCDRFYAALARLDLPLLVHAGEERAVHGGDTQHYGNPLRLRRPLEHGVRVIVAHCASLGADHDLDAGENGPWVDSFDLFARLMDETRASGRLHGDISAVTQRNRAGPVLRRLLERSDWHPRLLNGSDYPLPGVMPLFSVDYMVELGLIDSADAPPLTQIRRHNPLLFDFVLKRRLRWQGQGFAAGIFETRPFFEHSAHPAKTPT</sequence>
<evidence type="ECO:0000313" key="5">
    <source>
        <dbReference type="Proteomes" id="UP000807785"/>
    </source>
</evidence>
<reference evidence="4" key="1">
    <citation type="submission" date="2020-10" db="EMBL/GenBank/DDBJ databases">
        <title>Connecting structure to function with the recovery of over 1000 high-quality activated sludge metagenome-assembled genomes encoding full-length rRNA genes using long-read sequencing.</title>
        <authorList>
            <person name="Singleton C.M."/>
            <person name="Petriglieri F."/>
            <person name="Kristensen J.M."/>
            <person name="Kirkegaard R.H."/>
            <person name="Michaelsen T.Y."/>
            <person name="Andersen M.H."/>
            <person name="Karst S.M."/>
            <person name="Dueholm M.S."/>
            <person name="Nielsen P.H."/>
            <person name="Albertsen M."/>
        </authorList>
    </citation>
    <scope>NUCLEOTIDE SEQUENCE</scope>
    <source>
        <strain evidence="4">Bjer_18-Q3-R1-45_BAT3C.347</strain>
    </source>
</reference>
<keyword evidence="1" id="KW-0456">Lyase</keyword>
<feature type="chain" id="PRO_5039073315" evidence="2">
    <location>
        <begin position="21"/>
        <end position="418"/>
    </location>
</feature>
<dbReference type="GO" id="GO:0016787">
    <property type="term" value="F:hydrolase activity"/>
    <property type="evidence" value="ECO:0007669"/>
    <property type="project" value="InterPro"/>
</dbReference>
<evidence type="ECO:0000313" key="4">
    <source>
        <dbReference type="EMBL" id="MBK6972424.1"/>
    </source>
</evidence>
<dbReference type="SUPFAM" id="SSF51556">
    <property type="entry name" value="Metallo-dependent hydrolases"/>
    <property type="match status" value="1"/>
</dbReference>
<dbReference type="PANTHER" id="PTHR21240:SF28">
    <property type="entry name" value="ISO-OROTATE DECARBOXYLASE (EUROFUNG)"/>
    <property type="match status" value="1"/>
</dbReference>
<evidence type="ECO:0000256" key="1">
    <source>
        <dbReference type="ARBA" id="ARBA00023239"/>
    </source>
</evidence>
<evidence type="ECO:0000256" key="2">
    <source>
        <dbReference type="SAM" id="SignalP"/>
    </source>
</evidence>
<dbReference type="InterPro" id="IPR032466">
    <property type="entry name" value="Metal_Hydrolase"/>
</dbReference>
<name>A0A9D7E1H4_9PROT</name>
<dbReference type="InterPro" id="IPR032465">
    <property type="entry name" value="ACMSD"/>
</dbReference>
<dbReference type="GO" id="GO:0016831">
    <property type="term" value="F:carboxy-lyase activity"/>
    <property type="evidence" value="ECO:0007669"/>
    <property type="project" value="InterPro"/>
</dbReference>
<protein>
    <submittedName>
        <fullName evidence="4">Amidohydrolase family protein</fullName>
    </submittedName>
</protein>
<organism evidence="4 5">
    <name type="scientific">Candidatus Methylophosphatis roskildensis</name>
    <dbReference type="NCBI Taxonomy" id="2899263"/>
    <lineage>
        <taxon>Bacteria</taxon>
        <taxon>Pseudomonadati</taxon>
        <taxon>Pseudomonadota</taxon>
        <taxon>Betaproteobacteria</taxon>
        <taxon>Nitrosomonadales</taxon>
        <taxon>Sterolibacteriaceae</taxon>
        <taxon>Candidatus Methylophosphatis</taxon>
    </lineage>
</organism>
<evidence type="ECO:0000259" key="3">
    <source>
        <dbReference type="Pfam" id="PF04909"/>
    </source>
</evidence>
<comment type="caution">
    <text evidence="4">The sequence shown here is derived from an EMBL/GenBank/DDBJ whole genome shotgun (WGS) entry which is preliminary data.</text>
</comment>
<dbReference type="Pfam" id="PF04909">
    <property type="entry name" value="Amidohydro_2"/>
    <property type="match status" value="1"/>
</dbReference>
<dbReference type="InterPro" id="IPR006680">
    <property type="entry name" value="Amidohydro-rel"/>
</dbReference>
<feature type="signal peptide" evidence="2">
    <location>
        <begin position="1"/>
        <end position="20"/>
    </location>
</feature>
<gene>
    <name evidence="4" type="ORF">IPH26_05510</name>
</gene>
<dbReference type="Proteomes" id="UP000807785">
    <property type="component" value="Unassembled WGS sequence"/>
</dbReference>
<keyword evidence="2" id="KW-0732">Signal</keyword>